<evidence type="ECO:0000313" key="2">
    <source>
        <dbReference type="Proteomes" id="UP000541154"/>
    </source>
</evidence>
<comment type="caution">
    <text evidence="1">The sequence shown here is derived from an EMBL/GenBank/DDBJ whole genome shotgun (WGS) entry which is preliminary data.</text>
</comment>
<reference evidence="1 2" key="1">
    <citation type="submission" date="2019-04" db="EMBL/GenBank/DDBJ databases">
        <title>Aspergillus burnettii sp. nov., novel species from soil in southeast Queensland.</title>
        <authorList>
            <person name="Gilchrist C.L.M."/>
            <person name="Pitt J.I."/>
            <person name="Lange L."/>
            <person name="Lacey H.J."/>
            <person name="Vuong D."/>
            <person name="Midgley D.J."/>
            <person name="Greenfield P."/>
            <person name="Bradbury M."/>
            <person name="Lacey E."/>
            <person name="Busk P.K."/>
            <person name="Pilgaard B."/>
            <person name="Chooi Y.H."/>
            <person name="Piggott A.M."/>
        </authorList>
    </citation>
    <scope>NUCLEOTIDE SEQUENCE [LARGE SCALE GENOMIC DNA]</scope>
    <source>
        <strain evidence="1 2">FRR 5400</strain>
    </source>
</reference>
<accession>A0A8H6AEX5</accession>
<dbReference type="AlphaFoldDB" id="A0A8H6AEX5"/>
<dbReference type="Proteomes" id="UP000541154">
    <property type="component" value="Unassembled WGS sequence"/>
</dbReference>
<evidence type="ECO:0000313" key="1">
    <source>
        <dbReference type="EMBL" id="KAF5865992.1"/>
    </source>
</evidence>
<name>A0A8H6AEX5_PETAA</name>
<sequence>MAEKVRDSSFQPDRPGDGVIQQEVSWGKIEVGVHPHSQLFCIRELSATLRVTMSRGFTLQMLKIAKNIPEGIACIPQRRPCSKRQGRCRLADGNMGHDDRNYDPTAMPQMSHTDRSSGFSDCANRWLNGPF</sequence>
<gene>
    <name evidence="1" type="ORF">ETB97_001570</name>
</gene>
<dbReference type="EMBL" id="SPNV01000013">
    <property type="protein sequence ID" value="KAF5865992.1"/>
    <property type="molecule type" value="Genomic_DNA"/>
</dbReference>
<keyword evidence="2" id="KW-1185">Reference proteome</keyword>
<protein>
    <submittedName>
        <fullName evidence="1">Uncharacterized protein</fullName>
    </submittedName>
</protein>
<proteinExistence type="predicted"/>
<organism evidence="1 2">
    <name type="scientific">Petromyces alliaceus</name>
    <name type="common">Aspergillus alliaceus</name>
    <dbReference type="NCBI Taxonomy" id="209559"/>
    <lineage>
        <taxon>Eukaryota</taxon>
        <taxon>Fungi</taxon>
        <taxon>Dikarya</taxon>
        <taxon>Ascomycota</taxon>
        <taxon>Pezizomycotina</taxon>
        <taxon>Eurotiomycetes</taxon>
        <taxon>Eurotiomycetidae</taxon>
        <taxon>Eurotiales</taxon>
        <taxon>Aspergillaceae</taxon>
        <taxon>Aspergillus</taxon>
        <taxon>Aspergillus subgen. Circumdati</taxon>
    </lineage>
</organism>